<dbReference type="Proteomes" id="UP000288215">
    <property type="component" value="Unassembled WGS sequence"/>
</dbReference>
<evidence type="ECO:0000313" key="1">
    <source>
        <dbReference type="EMBL" id="RWX73393.1"/>
    </source>
</evidence>
<dbReference type="AlphaFoldDB" id="A0A444L760"/>
<evidence type="ECO:0000313" key="2">
    <source>
        <dbReference type="Proteomes" id="UP000288215"/>
    </source>
</evidence>
<accession>A0A444L760</accession>
<organism evidence="1 2">
    <name type="scientific">Methanosuratincola subterraneus</name>
    <dbReference type="NCBI Taxonomy" id="2593994"/>
    <lineage>
        <taxon>Archaea</taxon>
        <taxon>Thermoproteota</taxon>
        <taxon>Methanosuratincolia</taxon>
        <taxon>Candidatus Methanomethylicales</taxon>
        <taxon>Candidatus Methanomethylicaceae</taxon>
        <taxon>Candidatus Methanosuratincola (ex Vanwonterghem et al. 2016)</taxon>
    </lineage>
</organism>
<name>A0A444L760_METS7</name>
<reference evidence="1 2" key="1">
    <citation type="submission" date="2018-12" db="EMBL/GenBank/DDBJ databases">
        <title>The complete genome of the methanogenic archaea of the candidate phylum Verstraetearchaeota, obtained from the metagenome of underground thermal water.</title>
        <authorList>
            <person name="Kadnikov V.V."/>
            <person name="Mardanov A.V."/>
            <person name="Beletsky A.V."/>
            <person name="Karnachuk O.V."/>
            <person name="Ravin N.V."/>
        </authorList>
    </citation>
    <scope>NUCLEOTIDE SEQUENCE [LARGE SCALE GENOMIC DNA]</scope>
    <source>
        <strain evidence="1">Ch88</strain>
    </source>
</reference>
<gene>
    <name evidence="1" type="ORF">Metus_1367</name>
</gene>
<comment type="caution">
    <text evidence="1">The sequence shown here is derived from an EMBL/GenBank/DDBJ whole genome shotgun (WGS) entry which is preliminary data.</text>
</comment>
<proteinExistence type="predicted"/>
<sequence length="172" mass="19375">MNNNTNAAIVCVIISALLLTIFAASYATYSSNNELKYTVYSNFREHGRMLKIYCDEAVYSINNGNYNDAILFVDRITELMQEYHYNGIELLGADYSKLYAVFHQFLPSLHNSMLAIRASLLAGNVTQSQVEFLADCGEAFFHIYKNTPESSWSGYYITDFDGIIIALGRLVG</sequence>
<dbReference type="EMBL" id="RXGA01000003">
    <property type="protein sequence ID" value="RWX73393.1"/>
    <property type="molecule type" value="Genomic_DNA"/>
</dbReference>
<protein>
    <submittedName>
        <fullName evidence="1">Uncharacterized protein</fullName>
    </submittedName>
</protein>